<gene>
    <name evidence="8" type="ORF">M430DRAFT_36612</name>
</gene>
<keyword evidence="9" id="KW-1185">Reference proteome</keyword>
<keyword evidence="6" id="KW-1133">Transmembrane helix</keyword>
<dbReference type="RefSeq" id="XP_024718495.1">
    <property type="nucleotide sequence ID" value="XM_024866962.1"/>
</dbReference>
<evidence type="ECO:0000313" key="9">
    <source>
        <dbReference type="Proteomes" id="UP000241818"/>
    </source>
</evidence>
<dbReference type="Pfam" id="PF01522">
    <property type="entry name" value="Polysacc_deac_1"/>
    <property type="match status" value="1"/>
</dbReference>
<keyword evidence="6" id="KW-0812">Transmembrane</keyword>
<evidence type="ECO:0000256" key="3">
    <source>
        <dbReference type="ARBA" id="ARBA00023285"/>
    </source>
</evidence>
<comment type="catalytic activity">
    <reaction evidence="5">
        <text>[(1-&gt;4)-N-acetyl-beta-D-glucosaminyl](n) + n H2O = chitosan + n acetate</text>
        <dbReference type="Rhea" id="RHEA:10464"/>
        <dbReference type="Rhea" id="RHEA-COMP:9593"/>
        <dbReference type="Rhea" id="RHEA-COMP:9597"/>
        <dbReference type="ChEBI" id="CHEBI:15377"/>
        <dbReference type="ChEBI" id="CHEBI:17029"/>
        <dbReference type="ChEBI" id="CHEBI:30089"/>
        <dbReference type="ChEBI" id="CHEBI:57704"/>
        <dbReference type="EC" id="3.5.1.41"/>
    </reaction>
    <physiologicalReaction direction="left-to-right" evidence="5">
        <dbReference type="Rhea" id="RHEA:10465"/>
    </physiologicalReaction>
</comment>
<dbReference type="PANTHER" id="PTHR10587:SF137">
    <property type="entry name" value="4-DEOXY-4-FORMAMIDO-L-ARABINOSE-PHOSPHOUNDECAPRENOL DEFORMYLASE ARND-RELATED"/>
    <property type="match status" value="1"/>
</dbReference>
<dbReference type="GeneID" id="36575043"/>
<dbReference type="PROSITE" id="PS51677">
    <property type="entry name" value="NODB"/>
    <property type="match status" value="1"/>
</dbReference>
<keyword evidence="2" id="KW-0146">Chitin degradation</keyword>
<keyword evidence="3" id="KW-0170">Cobalt</keyword>
<dbReference type="GO" id="GO:0005975">
    <property type="term" value="P:carbohydrate metabolic process"/>
    <property type="evidence" value="ECO:0007669"/>
    <property type="project" value="InterPro"/>
</dbReference>
<evidence type="ECO:0000256" key="4">
    <source>
        <dbReference type="ARBA" id="ARBA00024056"/>
    </source>
</evidence>
<name>A0A2T3AV00_AMORE</name>
<dbReference type="SUPFAM" id="SSF88713">
    <property type="entry name" value="Glycoside hydrolase/deacetylase"/>
    <property type="match status" value="1"/>
</dbReference>
<dbReference type="InterPro" id="IPR011330">
    <property type="entry name" value="Glyco_hydro/deAcase_b/a-brl"/>
</dbReference>
<dbReference type="STRING" id="857342.A0A2T3AV00"/>
<evidence type="ECO:0000259" key="7">
    <source>
        <dbReference type="PROSITE" id="PS51677"/>
    </source>
</evidence>
<organism evidence="8 9">
    <name type="scientific">Amorphotheca resinae ATCC 22711</name>
    <dbReference type="NCBI Taxonomy" id="857342"/>
    <lineage>
        <taxon>Eukaryota</taxon>
        <taxon>Fungi</taxon>
        <taxon>Dikarya</taxon>
        <taxon>Ascomycota</taxon>
        <taxon>Pezizomycotina</taxon>
        <taxon>Leotiomycetes</taxon>
        <taxon>Helotiales</taxon>
        <taxon>Amorphothecaceae</taxon>
        <taxon>Amorphotheca</taxon>
    </lineage>
</organism>
<reference evidence="8 9" key="1">
    <citation type="journal article" date="2018" name="New Phytol.">
        <title>Comparative genomics and transcriptomics depict ericoid mycorrhizal fungi as versatile saprotrophs and plant mutualists.</title>
        <authorList>
            <person name="Martino E."/>
            <person name="Morin E."/>
            <person name="Grelet G.A."/>
            <person name="Kuo A."/>
            <person name="Kohler A."/>
            <person name="Daghino S."/>
            <person name="Barry K.W."/>
            <person name="Cichocki N."/>
            <person name="Clum A."/>
            <person name="Dockter R.B."/>
            <person name="Hainaut M."/>
            <person name="Kuo R.C."/>
            <person name="LaButti K."/>
            <person name="Lindahl B.D."/>
            <person name="Lindquist E.A."/>
            <person name="Lipzen A."/>
            <person name="Khouja H.R."/>
            <person name="Magnuson J."/>
            <person name="Murat C."/>
            <person name="Ohm R.A."/>
            <person name="Singer S.W."/>
            <person name="Spatafora J.W."/>
            <person name="Wang M."/>
            <person name="Veneault-Fourrey C."/>
            <person name="Henrissat B."/>
            <person name="Grigoriev I.V."/>
            <person name="Martin F.M."/>
            <person name="Perotto S."/>
        </authorList>
    </citation>
    <scope>NUCLEOTIDE SEQUENCE [LARGE SCALE GENOMIC DNA]</scope>
    <source>
        <strain evidence="8 9">ATCC 22711</strain>
    </source>
</reference>
<dbReference type="OrthoDB" id="407355at2759"/>
<evidence type="ECO:0000256" key="2">
    <source>
        <dbReference type="ARBA" id="ARBA00023024"/>
    </source>
</evidence>
<dbReference type="EMBL" id="KZ679015">
    <property type="protein sequence ID" value="PSS12497.1"/>
    <property type="molecule type" value="Genomic_DNA"/>
</dbReference>
<evidence type="ECO:0000256" key="6">
    <source>
        <dbReference type="SAM" id="Phobius"/>
    </source>
</evidence>
<accession>A0A2T3AV00</accession>
<feature type="transmembrane region" description="Helical" evidence="6">
    <location>
        <begin position="69"/>
        <end position="89"/>
    </location>
</feature>
<comment type="cofactor">
    <cofactor evidence="1">
        <name>Co(2+)</name>
        <dbReference type="ChEBI" id="CHEBI:48828"/>
    </cofactor>
</comment>
<keyword evidence="6" id="KW-0472">Membrane</keyword>
<dbReference type="GO" id="GO:0004099">
    <property type="term" value="F:chitin deacetylase activity"/>
    <property type="evidence" value="ECO:0007669"/>
    <property type="project" value="UniProtKB-EC"/>
</dbReference>
<dbReference type="InParanoid" id="A0A2T3AV00"/>
<dbReference type="InterPro" id="IPR050248">
    <property type="entry name" value="Polysacc_deacetylase_ArnD"/>
</dbReference>
<dbReference type="Gene3D" id="3.20.20.370">
    <property type="entry name" value="Glycoside hydrolase/deacetylase"/>
    <property type="match status" value="1"/>
</dbReference>
<evidence type="ECO:0000313" key="8">
    <source>
        <dbReference type="EMBL" id="PSS12497.1"/>
    </source>
</evidence>
<dbReference type="InterPro" id="IPR002509">
    <property type="entry name" value="NODB_dom"/>
</dbReference>
<dbReference type="PANTHER" id="PTHR10587">
    <property type="entry name" value="GLYCOSYL TRANSFERASE-RELATED"/>
    <property type="match status" value="1"/>
</dbReference>
<dbReference type="AlphaFoldDB" id="A0A2T3AV00"/>
<dbReference type="EC" id="3.5.1.41" evidence="4"/>
<proteinExistence type="predicted"/>
<dbReference type="GO" id="GO:0009272">
    <property type="term" value="P:fungal-type cell wall biogenesis"/>
    <property type="evidence" value="ECO:0007669"/>
    <property type="project" value="UniProtKB-ARBA"/>
</dbReference>
<evidence type="ECO:0000256" key="5">
    <source>
        <dbReference type="ARBA" id="ARBA00048494"/>
    </source>
</evidence>
<dbReference type="Proteomes" id="UP000241818">
    <property type="component" value="Unassembled WGS sequence"/>
</dbReference>
<sequence>MRLSIRPLFRRARRLGLTAPLSLLHHYLIQPRPQPKHIKISDDEEQQLDDYVLSSPRNPPTPLRRVMRLLLLNLLIIIFLALLIGYIIYKPPTFVIRFLQWKYPTVLFHVPLPPSQRVVALTLDDAPSRETDKILDLLKTYGAKATFFVIGSHVAEYPGLLQRMHDEGHEIGNHMWADEPTINIPLEELRPQIARVESLLPPNKGGAKYFRPGSGIFSAKMVGIVRSVGYKVVLGSIFPFDPQVPHPRVNAAHVLSMVKPGGIIILHENRPWSVEQLEIVLKGLTAGGWKVETVGGLLQVAKEL</sequence>
<dbReference type="GO" id="GO:0006032">
    <property type="term" value="P:chitin catabolic process"/>
    <property type="evidence" value="ECO:0007669"/>
    <property type="project" value="UniProtKB-KW"/>
</dbReference>
<evidence type="ECO:0000256" key="1">
    <source>
        <dbReference type="ARBA" id="ARBA00001941"/>
    </source>
</evidence>
<keyword evidence="2" id="KW-0119">Carbohydrate metabolism</keyword>
<protein>
    <recommendedName>
        <fullName evidence="4">chitin deacetylase</fullName>
        <ecNumber evidence="4">3.5.1.41</ecNumber>
    </recommendedName>
</protein>
<keyword evidence="2" id="KW-0624">Polysaccharide degradation</keyword>
<feature type="domain" description="NodB homology" evidence="7">
    <location>
        <begin position="117"/>
        <end position="292"/>
    </location>
</feature>